<sequence length="631" mass="72014">MLSDLPNVLIMTFFWIPMSYFDLSTSIANRSAILNSTSAVSTSVAFTSSNFALNTQLLIVITRFVGVFYTFYFDQVFRSRYVVLMLVVAGIMALNQHAIGSLYLRRSVHFDPLTFGFHYVPFDGTIDNQAHNTSYIISLVHFWCLILACVVLALVTMIKLHMVNNVHHKGPGIHKKVKRRRRQAEWKLLVVSISTPLIMSVQAIVAATSYLLFSFPPGMIVLFVFNWVFELITVQSFAIVLLLINRSFWKFLQCQQASCDINSLRALWTPIKLLNLNTQMASSSSDSTDFVDDIPELRRVLSVVGFVLGLESIAVNVFAIWFLCRTSPLRNFNAALTVLKIALDIPTALVWTFWWLPWSFAAESSRTEDQDPWCLPRAYMGIDIALYFVVVSSFHLSLYAQVHIILARFFGVFYGFLFQRIYRKQYIVIGALITVFIVFNRVAVESLYIQCVAEYSPSFFVFLGAPMDDLGKDCDTPKFLYPLLITHFWIVVGICLVVALVTVVKLRLLNREQSKLAHISEPVKSHRRSAEWKLLIISIFISKNPSRPFERQRSDQLGLFAKTEKPSHVISDTPNSMQTLPEVQPSATMEKVEECRFERLLNVYNYGTFSNSAVSQAMLKDYLDNNRPNQN</sequence>
<feature type="transmembrane region" description="Helical" evidence="1">
    <location>
        <begin position="300"/>
        <end position="323"/>
    </location>
</feature>
<dbReference type="Proteomes" id="UP000582659">
    <property type="component" value="Unassembled WGS sequence"/>
</dbReference>
<accession>A0A7I8WGQ5</accession>
<keyword evidence="4" id="KW-1185">Reference proteome</keyword>
<dbReference type="SUPFAM" id="SSF81321">
    <property type="entry name" value="Family A G protein-coupled receptor-like"/>
    <property type="match status" value="1"/>
</dbReference>
<evidence type="ECO:0000256" key="1">
    <source>
        <dbReference type="SAM" id="Phobius"/>
    </source>
</evidence>
<keyword evidence="1" id="KW-0812">Transmembrane</keyword>
<comment type="caution">
    <text evidence="3">The sequence shown here is derived from an EMBL/GenBank/DDBJ whole genome shotgun (WGS) entry which is preliminary data.</text>
</comment>
<protein>
    <submittedName>
        <fullName evidence="3">(pine wood nematode) hypothetical protein</fullName>
    </submittedName>
</protein>
<feature type="transmembrane region" description="Helical" evidence="1">
    <location>
        <begin position="479"/>
        <end position="504"/>
    </location>
</feature>
<feature type="transmembrane region" description="Helical" evidence="1">
    <location>
        <begin position="378"/>
        <end position="396"/>
    </location>
</feature>
<dbReference type="Pfam" id="PF10328">
    <property type="entry name" value="7TM_GPCR_Srx"/>
    <property type="match status" value="2"/>
</dbReference>
<organism evidence="3 4">
    <name type="scientific">Bursaphelenchus xylophilus</name>
    <name type="common">Pinewood nematode worm</name>
    <name type="synonym">Aphelenchoides xylophilus</name>
    <dbReference type="NCBI Taxonomy" id="6326"/>
    <lineage>
        <taxon>Eukaryota</taxon>
        <taxon>Metazoa</taxon>
        <taxon>Ecdysozoa</taxon>
        <taxon>Nematoda</taxon>
        <taxon>Chromadorea</taxon>
        <taxon>Rhabditida</taxon>
        <taxon>Tylenchina</taxon>
        <taxon>Tylenchomorpha</taxon>
        <taxon>Aphelenchoidea</taxon>
        <taxon>Aphelenchoididae</taxon>
        <taxon>Bursaphelenchus</taxon>
    </lineage>
</organism>
<evidence type="ECO:0000259" key="2">
    <source>
        <dbReference type="Pfam" id="PF10328"/>
    </source>
</evidence>
<feature type="domain" description="7TM GPCR serpentine receptor class x (Srx)" evidence="2">
    <location>
        <begin position="313"/>
        <end position="538"/>
    </location>
</feature>
<feature type="transmembrane region" description="Helical" evidence="1">
    <location>
        <begin position="135"/>
        <end position="155"/>
    </location>
</feature>
<feature type="domain" description="7TM GPCR serpentine receptor class x (Srx)" evidence="2">
    <location>
        <begin position="8"/>
        <end position="229"/>
    </location>
</feature>
<gene>
    <name evidence="3" type="ORF">BXYJ_LOCUS7614</name>
</gene>
<dbReference type="PANTHER" id="PTHR23017:SF3">
    <property type="entry name" value="G-PROTEIN COUPLED RECEPTORS FAMILY 1 PROFILE DOMAIN-CONTAINING PROTEIN"/>
    <property type="match status" value="1"/>
</dbReference>
<evidence type="ECO:0000313" key="4">
    <source>
        <dbReference type="Proteomes" id="UP000659654"/>
    </source>
</evidence>
<proteinExistence type="predicted"/>
<keyword evidence="1" id="KW-0472">Membrane</keyword>
<dbReference type="InterPro" id="IPR019430">
    <property type="entry name" value="7TM_GPCR_serpentine_rcpt_Srx"/>
</dbReference>
<dbReference type="PANTHER" id="PTHR23017">
    <property type="entry name" value="SERPENTINE RECEPTOR, CLASS X"/>
    <property type="match status" value="1"/>
</dbReference>
<dbReference type="EMBL" id="CAJFDI010000003">
    <property type="protein sequence ID" value="CAD5222709.1"/>
    <property type="molecule type" value="Genomic_DNA"/>
</dbReference>
<feature type="transmembrane region" description="Helical" evidence="1">
    <location>
        <begin position="426"/>
        <end position="444"/>
    </location>
</feature>
<reference evidence="3" key="1">
    <citation type="submission" date="2020-09" db="EMBL/GenBank/DDBJ databases">
        <authorList>
            <person name="Kikuchi T."/>
        </authorList>
    </citation>
    <scope>NUCLEOTIDE SEQUENCE</scope>
    <source>
        <strain evidence="3">Ka4C1</strain>
    </source>
</reference>
<feature type="transmembrane region" description="Helical" evidence="1">
    <location>
        <begin position="188"/>
        <end position="213"/>
    </location>
</feature>
<dbReference type="AlphaFoldDB" id="A0A7I8WGQ5"/>
<dbReference type="EMBL" id="CAJFCV020000003">
    <property type="protein sequence ID" value="CAG9111073.1"/>
    <property type="molecule type" value="Genomic_DNA"/>
</dbReference>
<feature type="transmembrane region" description="Helical" evidence="1">
    <location>
        <begin position="51"/>
        <end position="72"/>
    </location>
</feature>
<keyword evidence="1" id="KW-1133">Transmembrane helix</keyword>
<name>A0A7I8WGQ5_BURXY</name>
<feature type="transmembrane region" description="Helical" evidence="1">
    <location>
        <begin position="219"/>
        <end position="244"/>
    </location>
</feature>
<evidence type="ECO:0000313" key="3">
    <source>
        <dbReference type="EMBL" id="CAD5222709.1"/>
    </source>
</evidence>
<feature type="transmembrane region" description="Helical" evidence="1">
    <location>
        <begin position="81"/>
        <end position="104"/>
    </location>
</feature>
<dbReference type="Gene3D" id="1.20.1070.10">
    <property type="entry name" value="Rhodopsin 7-helix transmembrane proteins"/>
    <property type="match status" value="1"/>
</dbReference>
<dbReference type="Proteomes" id="UP000659654">
    <property type="component" value="Unassembled WGS sequence"/>
</dbReference>